<dbReference type="EMBL" id="CM037158">
    <property type="protein sequence ID" value="KAH7852162.1"/>
    <property type="molecule type" value="Genomic_DNA"/>
</dbReference>
<name>A0ACB7YG62_9ERIC</name>
<keyword evidence="2" id="KW-1185">Reference proteome</keyword>
<evidence type="ECO:0000313" key="2">
    <source>
        <dbReference type="Proteomes" id="UP000828048"/>
    </source>
</evidence>
<sequence length="97" mass="11545">MNNKMIAKNHQKHIENIVPYVDTLFELRLPEEYGGRKFTDEEMVSLCSEFLNRNRHVHHHIAMADMGWDLSVWEDPTAFWPERFLGKVGEVEFDIKE</sequence>
<comment type="caution">
    <text evidence="1">The sequence shown here is derived from an EMBL/GenBank/DDBJ whole genome shotgun (WGS) entry which is preliminary data.</text>
</comment>
<accession>A0ACB7YG62</accession>
<evidence type="ECO:0000313" key="1">
    <source>
        <dbReference type="EMBL" id="KAH7852162.1"/>
    </source>
</evidence>
<dbReference type="Proteomes" id="UP000828048">
    <property type="component" value="Chromosome 8"/>
</dbReference>
<proteinExistence type="predicted"/>
<reference evidence="1 2" key="1">
    <citation type="journal article" date="2021" name="Hortic Res">
        <title>High-quality reference genome and annotation aids understanding of berry development for evergreen blueberry (Vaccinium darrowii).</title>
        <authorList>
            <person name="Yu J."/>
            <person name="Hulse-Kemp A.M."/>
            <person name="Babiker E."/>
            <person name="Staton M."/>
        </authorList>
    </citation>
    <scope>NUCLEOTIDE SEQUENCE [LARGE SCALE GENOMIC DNA]</scope>
    <source>
        <strain evidence="2">cv. NJ 8807/NJ 8810</strain>
        <tissue evidence="1">Young leaf</tissue>
    </source>
</reference>
<protein>
    <submittedName>
        <fullName evidence="1">Uncharacterized protein</fullName>
    </submittedName>
</protein>
<gene>
    <name evidence="1" type="ORF">Vadar_021324</name>
</gene>
<organism evidence="1 2">
    <name type="scientific">Vaccinium darrowii</name>
    <dbReference type="NCBI Taxonomy" id="229202"/>
    <lineage>
        <taxon>Eukaryota</taxon>
        <taxon>Viridiplantae</taxon>
        <taxon>Streptophyta</taxon>
        <taxon>Embryophyta</taxon>
        <taxon>Tracheophyta</taxon>
        <taxon>Spermatophyta</taxon>
        <taxon>Magnoliopsida</taxon>
        <taxon>eudicotyledons</taxon>
        <taxon>Gunneridae</taxon>
        <taxon>Pentapetalae</taxon>
        <taxon>asterids</taxon>
        <taxon>Ericales</taxon>
        <taxon>Ericaceae</taxon>
        <taxon>Vaccinioideae</taxon>
        <taxon>Vaccinieae</taxon>
        <taxon>Vaccinium</taxon>
    </lineage>
</organism>